<evidence type="ECO:0000313" key="3">
    <source>
        <dbReference type="EMBL" id="CAD9101252.1"/>
    </source>
</evidence>
<proteinExistence type="predicted"/>
<dbReference type="AlphaFoldDB" id="A0A6U4QLW3"/>
<protein>
    <recommendedName>
        <fullName evidence="1">LCCL domain-containing protein</fullName>
    </recommendedName>
</protein>
<dbReference type="PANTHER" id="PTHR31331:SF1">
    <property type="entry name" value="CYSTEINE RICH SECRETORY PROTEIN LCCL DOMAIN CONTAINING 2"/>
    <property type="match status" value="1"/>
</dbReference>
<dbReference type="EMBL" id="HBGF01011066">
    <property type="protein sequence ID" value="CAD9101252.1"/>
    <property type="molecule type" value="Transcribed_RNA"/>
</dbReference>
<dbReference type="InterPro" id="IPR051957">
    <property type="entry name" value="CRISP-LCCL_domain"/>
</dbReference>
<dbReference type="SMART" id="SM00603">
    <property type="entry name" value="LCCL"/>
    <property type="match status" value="1"/>
</dbReference>
<dbReference type="PANTHER" id="PTHR31331">
    <property type="entry name" value="LCCL DOMAIN PROTEIN (AFU_ORTHOLOGUE AFUA_5G08630)"/>
    <property type="match status" value="1"/>
</dbReference>
<name>A0A6U4QLW3_NEODS</name>
<accession>A0A6U4QLW3</accession>
<organism evidence="2">
    <name type="scientific">Neobodo designis</name>
    <name type="common">Flagellated protozoan</name>
    <name type="synonym">Bodo designis</name>
    <dbReference type="NCBI Taxonomy" id="312471"/>
    <lineage>
        <taxon>Eukaryota</taxon>
        <taxon>Discoba</taxon>
        <taxon>Euglenozoa</taxon>
        <taxon>Kinetoplastea</taxon>
        <taxon>Metakinetoplastina</taxon>
        <taxon>Neobodonida</taxon>
        <taxon>Neobodo</taxon>
    </lineage>
</organism>
<sequence>MSCCDCCAVRAEPCAAYHKGVEGYFTCPGPECSASGVAWGTGPYTADSCVCKAARHAGAIGPNGGTFRVSMAPGQSTYGGSTEHGTTTQPYGRYDISIKITKA</sequence>
<reference evidence="2" key="1">
    <citation type="submission" date="2021-01" db="EMBL/GenBank/DDBJ databases">
        <authorList>
            <person name="Corre E."/>
            <person name="Pelletier E."/>
            <person name="Niang G."/>
            <person name="Scheremetjew M."/>
            <person name="Finn R."/>
            <person name="Kale V."/>
            <person name="Holt S."/>
            <person name="Cochrane G."/>
            <person name="Meng A."/>
            <person name="Brown T."/>
            <person name="Cohen L."/>
        </authorList>
    </citation>
    <scope>NUCLEOTIDE SEQUENCE</scope>
    <source>
        <strain evidence="2">CCAP 1951/1</strain>
    </source>
</reference>
<evidence type="ECO:0000313" key="2">
    <source>
        <dbReference type="EMBL" id="CAD9101251.1"/>
    </source>
</evidence>
<feature type="domain" description="LCCL" evidence="1">
    <location>
        <begin position="27"/>
        <end position="98"/>
    </location>
</feature>
<dbReference type="SUPFAM" id="SSF69848">
    <property type="entry name" value="LCCL domain"/>
    <property type="match status" value="1"/>
</dbReference>
<dbReference type="Gene3D" id="2.170.130.20">
    <property type="entry name" value="LCCL-like domain"/>
    <property type="match status" value="1"/>
</dbReference>
<evidence type="ECO:0000259" key="1">
    <source>
        <dbReference type="PROSITE" id="PS50820"/>
    </source>
</evidence>
<dbReference type="EMBL" id="HBGF01011065">
    <property type="protein sequence ID" value="CAD9101251.1"/>
    <property type="molecule type" value="Transcribed_RNA"/>
</dbReference>
<gene>
    <name evidence="2" type="ORF">NDES1114_LOCUS7349</name>
    <name evidence="3" type="ORF">NDES1114_LOCUS7350</name>
</gene>
<dbReference type="Pfam" id="PF03815">
    <property type="entry name" value="LCCL"/>
    <property type="match status" value="1"/>
</dbReference>
<dbReference type="PROSITE" id="PS50820">
    <property type="entry name" value="LCCL"/>
    <property type="match status" value="1"/>
</dbReference>
<dbReference type="InterPro" id="IPR036609">
    <property type="entry name" value="LCCL_sf"/>
</dbReference>
<dbReference type="InterPro" id="IPR004043">
    <property type="entry name" value="LCCL"/>
</dbReference>